<accession>A0A6M0IQE7</accession>
<keyword evidence="1" id="KW-0812">Transmembrane</keyword>
<comment type="caution">
    <text evidence="2">The sequence shown here is derived from an EMBL/GenBank/DDBJ whole genome shotgun (WGS) entry which is preliminary data.</text>
</comment>
<dbReference type="RefSeq" id="WP_164041630.1">
    <property type="nucleotide sequence ID" value="NZ_JAAGNZ010000002.1"/>
</dbReference>
<keyword evidence="3" id="KW-1185">Reference proteome</keyword>
<keyword evidence="1" id="KW-1133">Transmembrane helix</keyword>
<evidence type="ECO:0000313" key="3">
    <source>
        <dbReference type="Proteomes" id="UP000477386"/>
    </source>
</evidence>
<feature type="transmembrane region" description="Helical" evidence="1">
    <location>
        <begin position="7"/>
        <end position="26"/>
    </location>
</feature>
<gene>
    <name evidence="2" type="ORF">GK091_19865</name>
</gene>
<dbReference type="Proteomes" id="UP000477386">
    <property type="component" value="Unassembled WGS sequence"/>
</dbReference>
<name>A0A6M0IQE7_9BACT</name>
<evidence type="ECO:0000256" key="1">
    <source>
        <dbReference type="SAM" id="Phobius"/>
    </source>
</evidence>
<evidence type="ECO:0000313" key="2">
    <source>
        <dbReference type="EMBL" id="NEU69153.1"/>
    </source>
</evidence>
<organism evidence="2 3">
    <name type="scientific">Spirosoma agri</name>
    <dbReference type="NCBI Taxonomy" id="1987381"/>
    <lineage>
        <taxon>Bacteria</taxon>
        <taxon>Pseudomonadati</taxon>
        <taxon>Bacteroidota</taxon>
        <taxon>Cytophagia</taxon>
        <taxon>Cytophagales</taxon>
        <taxon>Cytophagaceae</taxon>
        <taxon>Spirosoma</taxon>
    </lineage>
</organism>
<keyword evidence="1" id="KW-0472">Membrane</keyword>
<dbReference type="AlphaFoldDB" id="A0A6M0IQE7"/>
<reference evidence="2 3" key="1">
    <citation type="submission" date="2020-02" db="EMBL/GenBank/DDBJ databases">
        <title>Draft genome sequence of two Spirosoma agri KCTC 52727 and Spirosoma terrae KCTC 52035.</title>
        <authorList>
            <person name="Rojas J."/>
            <person name="Ambika Manirajan B."/>
            <person name="Ratering S."/>
            <person name="Suarez C."/>
            <person name="Schnell S."/>
        </authorList>
    </citation>
    <scope>NUCLEOTIDE SEQUENCE [LARGE SCALE GENOMIC DNA]</scope>
    <source>
        <strain evidence="2 3">KCTC 52727</strain>
    </source>
</reference>
<dbReference type="EMBL" id="JAAGNZ010000002">
    <property type="protein sequence ID" value="NEU69153.1"/>
    <property type="molecule type" value="Genomic_DNA"/>
</dbReference>
<proteinExistence type="predicted"/>
<sequence length="235" mass="27409">MPVKLTTGVVLFGIGALTPYLLTIFFLRDIDFVLTVMLNALSLFFVIIARAILREEEPVEARKKHYSWAAVGVVIFYFLSYRFQARVGNYLYFKRKEETLTNLVIEVKKYRKIEEMSDGLRFWKTINKIAYEINPKDTVREFSTSPGKQLLPEVLKKQGIDKRHYESFRQSLREAGFISFTILPDGTISFMRDGFIDNCRGIAYSETGRRPDYNDCGQLTKWVNISGNWYEWTTT</sequence>
<protein>
    <submittedName>
        <fullName evidence="2">Uncharacterized protein</fullName>
    </submittedName>
</protein>
<feature type="transmembrane region" description="Helical" evidence="1">
    <location>
        <begin position="65"/>
        <end position="83"/>
    </location>
</feature>
<feature type="transmembrane region" description="Helical" evidence="1">
    <location>
        <begin position="32"/>
        <end position="53"/>
    </location>
</feature>